<dbReference type="InterPro" id="IPR036390">
    <property type="entry name" value="WH_DNA-bd_sf"/>
</dbReference>
<proteinExistence type="predicted"/>
<evidence type="ECO:0000313" key="2">
    <source>
        <dbReference type="Proteomes" id="UP000063236"/>
    </source>
</evidence>
<dbReference type="AlphaFoldDB" id="A0AAW3PAI9"/>
<dbReference type="SUPFAM" id="SSF46785">
    <property type="entry name" value="Winged helix' DNA-binding domain"/>
    <property type="match status" value="1"/>
</dbReference>
<reference evidence="1 2" key="1">
    <citation type="submission" date="2015-11" db="EMBL/GenBank/DDBJ databases">
        <title>Expanding the genomic diversity of Burkholderia species for the development of highly accurate diagnostics.</title>
        <authorList>
            <person name="Sahl J."/>
            <person name="Keim P."/>
            <person name="Wagner D."/>
        </authorList>
    </citation>
    <scope>NUCLEOTIDE SEQUENCE [LARGE SCALE GENOMIC DNA]</scope>
    <source>
        <strain evidence="1 2">MSMB378WGS</strain>
    </source>
</reference>
<sequence>MNQNSNCVTIRLRDLTDSSLPFGNAQGKEVFRSLSAIVEKHPSPTTFEISFDGIDATDASFARESVVNAAKFYQDQYYFFLSELKDRDLIDNWKYAAQAKKQPLIIWHSYSQFEVIGPEMTPAANELLTYVLQHGKVGTSQVAADLNISVPNASTRLKKLVTEGYLLRREDAADTGGVEYTYMPIGRSA</sequence>
<dbReference type="GO" id="GO:0003677">
    <property type="term" value="F:DNA binding"/>
    <property type="evidence" value="ECO:0007669"/>
    <property type="project" value="UniProtKB-KW"/>
</dbReference>
<keyword evidence="1" id="KW-0238">DNA-binding</keyword>
<dbReference type="GO" id="GO:0006355">
    <property type="term" value="P:regulation of DNA-templated transcription"/>
    <property type="evidence" value="ECO:0007669"/>
    <property type="project" value="UniProtKB-ARBA"/>
</dbReference>
<dbReference type="Gene3D" id="1.10.10.10">
    <property type="entry name" value="Winged helix-like DNA-binding domain superfamily/Winged helix DNA-binding domain"/>
    <property type="match status" value="1"/>
</dbReference>
<dbReference type="InterPro" id="IPR011991">
    <property type="entry name" value="ArsR-like_HTH"/>
</dbReference>
<accession>A0AAW3PAI9</accession>
<dbReference type="InterPro" id="IPR036388">
    <property type="entry name" value="WH-like_DNA-bd_sf"/>
</dbReference>
<protein>
    <submittedName>
        <fullName evidence="1">DNA-binding protein</fullName>
    </submittedName>
</protein>
<name>A0AAW3PAI9_9BURK</name>
<comment type="caution">
    <text evidence="1">The sequence shown here is derived from an EMBL/GenBank/DDBJ whole genome shotgun (WGS) entry which is preliminary data.</text>
</comment>
<dbReference type="CDD" id="cd00090">
    <property type="entry name" value="HTH_ARSR"/>
    <property type="match status" value="1"/>
</dbReference>
<dbReference type="Proteomes" id="UP000063236">
    <property type="component" value="Unassembled WGS sequence"/>
</dbReference>
<gene>
    <name evidence="1" type="ORF">WL88_23730</name>
</gene>
<organism evidence="1 2">
    <name type="scientific">Burkholderia diffusa</name>
    <dbReference type="NCBI Taxonomy" id="488732"/>
    <lineage>
        <taxon>Bacteria</taxon>
        <taxon>Pseudomonadati</taxon>
        <taxon>Pseudomonadota</taxon>
        <taxon>Betaproteobacteria</taxon>
        <taxon>Burkholderiales</taxon>
        <taxon>Burkholderiaceae</taxon>
        <taxon>Burkholderia</taxon>
        <taxon>Burkholderia cepacia complex</taxon>
    </lineage>
</organism>
<evidence type="ECO:0000313" key="1">
    <source>
        <dbReference type="EMBL" id="KWF47419.1"/>
    </source>
</evidence>
<dbReference type="EMBL" id="LPJV01000054">
    <property type="protein sequence ID" value="KWF47419.1"/>
    <property type="molecule type" value="Genomic_DNA"/>
</dbReference>